<evidence type="ECO:0000313" key="2">
    <source>
        <dbReference type="EMBL" id="KXJ85923.1"/>
    </source>
</evidence>
<feature type="compositionally biased region" description="Polar residues" evidence="1">
    <location>
        <begin position="55"/>
        <end position="85"/>
    </location>
</feature>
<feature type="region of interest" description="Disordered" evidence="1">
    <location>
        <begin position="36"/>
        <end position="85"/>
    </location>
</feature>
<evidence type="ECO:0000256" key="1">
    <source>
        <dbReference type="SAM" id="MobiDB-lite"/>
    </source>
</evidence>
<feature type="compositionally biased region" description="Polar residues" evidence="1">
    <location>
        <begin position="36"/>
        <end position="45"/>
    </location>
</feature>
<dbReference type="EMBL" id="KQ964272">
    <property type="protein sequence ID" value="KXJ85923.1"/>
    <property type="molecule type" value="Genomic_DNA"/>
</dbReference>
<name>A0A136ILW6_9PEZI</name>
<sequence length="85" mass="9186">MPPDWPLSCSIVHDIDPVTLHRATCSTSIKRLIHTSATMPPSTSRLGDKADPHKASSTPASFTTPHRPSTVPLPTTQNHTSMFGQ</sequence>
<organism evidence="2 3">
    <name type="scientific">Microdochium bolleyi</name>
    <dbReference type="NCBI Taxonomy" id="196109"/>
    <lineage>
        <taxon>Eukaryota</taxon>
        <taxon>Fungi</taxon>
        <taxon>Dikarya</taxon>
        <taxon>Ascomycota</taxon>
        <taxon>Pezizomycotina</taxon>
        <taxon>Sordariomycetes</taxon>
        <taxon>Xylariomycetidae</taxon>
        <taxon>Xylariales</taxon>
        <taxon>Microdochiaceae</taxon>
        <taxon>Microdochium</taxon>
    </lineage>
</organism>
<keyword evidence="3" id="KW-1185">Reference proteome</keyword>
<accession>A0A136ILW6</accession>
<protein>
    <submittedName>
        <fullName evidence="2">Uncharacterized protein</fullName>
    </submittedName>
</protein>
<proteinExistence type="predicted"/>
<gene>
    <name evidence="2" type="ORF">Micbo1qcDRAFT_168928</name>
</gene>
<dbReference type="InParanoid" id="A0A136ILW6"/>
<reference evidence="3" key="1">
    <citation type="submission" date="2016-02" db="EMBL/GenBank/DDBJ databases">
        <title>Draft genome sequence of Microdochium bolleyi, a fungal endophyte of beachgrass.</title>
        <authorList>
            <consortium name="DOE Joint Genome Institute"/>
            <person name="David A.S."/>
            <person name="May G."/>
            <person name="Haridas S."/>
            <person name="Lim J."/>
            <person name="Wang M."/>
            <person name="Labutti K."/>
            <person name="Lipzen A."/>
            <person name="Barry K."/>
            <person name="Grigoriev I.V."/>
        </authorList>
    </citation>
    <scope>NUCLEOTIDE SEQUENCE [LARGE SCALE GENOMIC DNA]</scope>
    <source>
        <strain evidence="3">J235TASD1</strain>
    </source>
</reference>
<evidence type="ECO:0000313" key="3">
    <source>
        <dbReference type="Proteomes" id="UP000070501"/>
    </source>
</evidence>
<dbReference type="AlphaFoldDB" id="A0A136ILW6"/>
<dbReference type="Proteomes" id="UP000070501">
    <property type="component" value="Unassembled WGS sequence"/>
</dbReference>